<evidence type="ECO:0000256" key="8">
    <source>
        <dbReference type="ARBA" id="ARBA00023136"/>
    </source>
</evidence>
<evidence type="ECO:0000256" key="1">
    <source>
        <dbReference type="ARBA" id="ARBA00004145"/>
    </source>
</evidence>
<dbReference type="GO" id="GO:0006886">
    <property type="term" value="P:intracellular protein transport"/>
    <property type="evidence" value="ECO:0007669"/>
    <property type="project" value="InterPro"/>
</dbReference>
<evidence type="ECO:0000256" key="5">
    <source>
        <dbReference type="ARBA" id="ARBA00022553"/>
    </source>
</evidence>
<gene>
    <name evidence="14" type="ORF">STAS_11162</name>
</gene>
<feature type="domain" description="AP-3 complex subunit beta C-terminal" evidence="13">
    <location>
        <begin position="840"/>
        <end position="1008"/>
    </location>
</feature>
<dbReference type="PANTHER" id="PTHR11134">
    <property type="entry name" value="ADAPTOR COMPLEX SUBUNIT BETA FAMILY MEMBER"/>
    <property type="match status" value="1"/>
</dbReference>
<dbReference type="GO" id="GO:0030665">
    <property type="term" value="C:clathrin-coated vesicle membrane"/>
    <property type="evidence" value="ECO:0007669"/>
    <property type="project" value="UniProtKB-SubCell"/>
</dbReference>
<evidence type="ECO:0000256" key="6">
    <source>
        <dbReference type="ARBA" id="ARBA00022927"/>
    </source>
</evidence>
<feature type="compositionally biased region" description="Basic and acidic residues" evidence="12">
    <location>
        <begin position="758"/>
        <end position="767"/>
    </location>
</feature>
<dbReference type="SUPFAM" id="SSF48371">
    <property type="entry name" value="ARM repeat"/>
    <property type="match status" value="1"/>
</dbReference>
<dbReference type="AlphaFoldDB" id="A0A5A7PQ66"/>
<evidence type="ECO:0000259" key="13">
    <source>
        <dbReference type="SMART" id="SM01355"/>
    </source>
</evidence>
<keyword evidence="15" id="KW-1185">Reference proteome</keyword>
<dbReference type="InterPro" id="IPR002553">
    <property type="entry name" value="Clathrin/coatomer_adapt-like_N"/>
</dbReference>
<organism evidence="14 15">
    <name type="scientific">Striga asiatica</name>
    <name type="common">Asiatic witchweed</name>
    <name type="synonym">Buchnera asiatica</name>
    <dbReference type="NCBI Taxonomy" id="4170"/>
    <lineage>
        <taxon>Eukaryota</taxon>
        <taxon>Viridiplantae</taxon>
        <taxon>Streptophyta</taxon>
        <taxon>Embryophyta</taxon>
        <taxon>Tracheophyta</taxon>
        <taxon>Spermatophyta</taxon>
        <taxon>Magnoliopsida</taxon>
        <taxon>eudicotyledons</taxon>
        <taxon>Gunneridae</taxon>
        <taxon>Pentapetalae</taxon>
        <taxon>asterids</taxon>
        <taxon>lamiids</taxon>
        <taxon>Lamiales</taxon>
        <taxon>Orobanchaceae</taxon>
        <taxon>Buchnereae</taxon>
        <taxon>Striga</taxon>
    </lineage>
</organism>
<feature type="region of interest" description="Disordered" evidence="12">
    <location>
        <begin position="743"/>
        <end position="814"/>
    </location>
</feature>
<dbReference type="PIRSF" id="PIRSF037096">
    <property type="entry name" value="AP3_complex_beta"/>
    <property type="match status" value="1"/>
</dbReference>
<dbReference type="InterPro" id="IPR056314">
    <property type="entry name" value="AP3B1/2_C"/>
</dbReference>
<dbReference type="Pfam" id="PF24080">
    <property type="entry name" value="AP3B1_C_2"/>
    <property type="match status" value="1"/>
</dbReference>
<dbReference type="SUPFAM" id="SSF49348">
    <property type="entry name" value="Clathrin adaptor appendage domain"/>
    <property type="match status" value="1"/>
</dbReference>
<evidence type="ECO:0000313" key="14">
    <source>
        <dbReference type="EMBL" id="GER34904.1"/>
    </source>
</evidence>
<name>A0A5A7PQ66_STRAF</name>
<dbReference type="GO" id="GO:0005794">
    <property type="term" value="C:Golgi apparatus"/>
    <property type="evidence" value="ECO:0007669"/>
    <property type="project" value="UniProtKB-SubCell"/>
</dbReference>
<comment type="caution">
    <text evidence="14">The sequence shown here is derived from an EMBL/GenBank/DDBJ whole genome shotgun (WGS) entry which is preliminary data.</text>
</comment>
<reference evidence="15" key="1">
    <citation type="journal article" date="2019" name="Curr. Biol.">
        <title>Genome Sequence of Striga asiatica Provides Insight into the Evolution of Plant Parasitism.</title>
        <authorList>
            <person name="Yoshida S."/>
            <person name="Kim S."/>
            <person name="Wafula E.K."/>
            <person name="Tanskanen J."/>
            <person name="Kim Y.M."/>
            <person name="Honaas L."/>
            <person name="Yang Z."/>
            <person name="Spallek T."/>
            <person name="Conn C.E."/>
            <person name="Ichihashi Y."/>
            <person name="Cheong K."/>
            <person name="Cui S."/>
            <person name="Der J.P."/>
            <person name="Gundlach H."/>
            <person name="Jiao Y."/>
            <person name="Hori C."/>
            <person name="Ishida J.K."/>
            <person name="Kasahara H."/>
            <person name="Kiba T."/>
            <person name="Kim M.S."/>
            <person name="Koo N."/>
            <person name="Laohavisit A."/>
            <person name="Lee Y.H."/>
            <person name="Lumba S."/>
            <person name="McCourt P."/>
            <person name="Mortimer J.C."/>
            <person name="Mutuku J.M."/>
            <person name="Nomura T."/>
            <person name="Sasaki-Sekimoto Y."/>
            <person name="Seto Y."/>
            <person name="Wang Y."/>
            <person name="Wakatake T."/>
            <person name="Sakakibara H."/>
            <person name="Demura T."/>
            <person name="Yamaguchi S."/>
            <person name="Yoneyama K."/>
            <person name="Manabe R.I."/>
            <person name="Nelson D.C."/>
            <person name="Schulman A.H."/>
            <person name="Timko M.P."/>
            <person name="dePamphilis C.W."/>
            <person name="Choi D."/>
            <person name="Shirasu K."/>
        </authorList>
    </citation>
    <scope>NUCLEOTIDE SEQUENCE [LARGE SCALE GENOMIC DNA]</scope>
    <source>
        <strain evidence="15">cv. UVA1</strain>
    </source>
</reference>
<dbReference type="Pfam" id="PF14796">
    <property type="entry name" value="AP3B1_C"/>
    <property type="match status" value="1"/>
</dbReference>
<comment type="similarity">
    <text evidence="3 11">Belongs to the adaptor complexes large subunit family.</text>
</comment>
<keyword evidence="4 11" id="KW-0813">Transport</keyword>
<evidence type="ECO:0000256" key="3">
    <source>
        <dbReference type="ARBA" id="ARBA00006613"/>
    </source>
</evidence>
<evidence type="ECO:0000256" key="12">
    <source>
        <dbReference type="SAM" id="MobiDB-lite"/>
    </source>
</evidence>
<protein>
    <recommendedName>
        <fullName evidence="11">AP-3 complex subunit beta</fullName>
    </recommendedName>
</protein>
<evidence type="ECO:0000256" key="7">
    <source>
        <dbReference type="ARBA" id="ARBA00023034"/>
    </source>
</evidence>
<keyword evidence="7" id="KW-0333">Golgi apparatus</keyword>
<keyword evidence="6 11" id="KW-0653">Protein transport</keyword>
<dbReference type="InterPro" id="IPR026739">
    <property type="entry name" value="AP_beta"/>
</dbReference>
<evidence type="ECO:0000256" key="4">
    <source>
        <dbReference type="ARBA" id="ARBA00022448"/>
    </source>
</evidence>
<evidence type="ECO:0000313" key="15">
    <source>
        <dbReference type="Proteomes" id="UP000325081"/>
    </source>
</evidence>
<dbReference type="InterPro" id="IPR013041">
    <property type="entry name" value="Clathrin_app_Ig-like_sf"/>
</dbReference>
<dbReference type="Gene3D" id="1.25.10.10">
    <property type="entry name" value="Leucine-rich Repeat Variant"/>
    <property type="match status" value="1"/>
</dbReference>
<evidence type="ECO:0000256" key="11">
    <source>
        <dbReference type="PIRNR" id="PIRNR037096"/>
    </source>
</evidence>
<feature type="compositionally biased region" description="Polar residues" evidence="12">
    <location>
        <begin position="768"/>
        <end position="781"/>
    </location>
</feature>
<keyword evidence="9" id="KW-0968">Cytoplasmic vesicle</keyword>
<sequence length="1177" mass="130109">MRWQSRRRERMLTQFGATAESLSKASTMVFRIGTDAHLYDDPDDVSIAPLLDSKFDSEKCEALKRLLALIAQGLDVSSYFPQVVKNVASQSLEVKKLVYLYLLHYAEKRPNEALLSINCFQKDLGDPNPLVRAWALRTMAGIRLHVIAQLVLVAVGKCARDPSVYVRKCAATALPKLHDLRLEEHTAAIEEIVGMLLKDNSPGVVGAAAAAFSSICPNNFSLIGRNYKRLCETLPDVEEWGQIVLIGILLRYAIAKHGLVRESLMMSSNTLRMDNSKEESEPNITMRNSIDGTDIEICPEIIDVVSRSYLEGPDKYLSQMGHVTRESVGLNGSFVASANNDDVKILLQCTLPLLWSSNSAVVLAAAGVHWIMAPKEDLKKIVKPLLFLLRSSSSSKYVVLCNIQVFAKAVPSLFSPCFEDFFISSSDSYRMKSLKLEILSSIATSSSMSSIFLEFQWQLLRMQSSPIIFDYLLEITMKNKMNAEEREEKDYIRDPDRKFAADTVAAIGLCAQRLPDVSKTCMEGLLFLALSEPLNKDAASFGEEEIVLVQVIRCLMAIIKQDPPSHEKVIVHLVRSLDSMCAPAARAMIVWMMGEYCNIGSLMSKMIPTVLKYLAQRFSLEAVDTKLQIINSCVKILLHANVEDISDLRITVRYVLELANCDSKYDVRDRAHVLKNLLSHCAGLHDSEVNDTTEFKDLTYVLAQYIFGGQIKVPSEPFSYRFYLPGSLSQVVLHAAPGYEPLPEPCSSVDDGNGHSPSRTEGRRTFDSDPSNISDSESVSGSLDEENTSDYSPQGSASGSSNGDSSYDRASDSDEIEEDGALIHLSDGAPASSNNNEGLVENNSSSLMDLGELMPKRSFESWLNESPGSRQNPSAVDQVDISLARISIKDIGHLVKPKSYTLVDPSNGNGLSVDYTFSTEVSSSSPQLVCLQVSFRNCSAEPMSNILLSEEEPNQASDSSDKSVVSSESISVSHAAVPALVPMDEIGSLGPGQTMNRKLQVHFEHHLLPLKLVLWCNGRKQAVKLRPDIGYFIKPIPMNIEIFTKKESQLRGMFEYTRSCTFTDHISQLNVKEDSSRTKDNFLIICEKLALKMLSNANFFLVSMELPVSANLNDVSGLCLRFSAEILSNSIPCLVTLTLKGTCNQPLEVSVKMNCEETVFGLNLLNRIVVFLAEPIP</sequence>
<proteinExistence type="inferred from homology"/>
<evidence type="ECO:0000256" key="9">
    <source>
        <dbReference type="ARBA" id="ARBA00023329"/>
    </source>
</evidence>
<dbReference type="InterPro" id="IPR026740">
    <property type="entry name" value="AP3_beta"/>
</dbReference>
<dbReference type="InterPro" id="IPR011989">
    <property type="entry name" value="ARM-like"/>
</dbReference>
<accession>A0A5A7PQ66</accession>
<dbReference type="InterPro" id="IPR016024">
    <property type="entry name" value="ARM-type_fold"/>
</dbReference>
<dbReference type="SMART" id="SM01355">
    <property type="entry name" value="AP3B1_C"/>
    <property type="match status" value="1"/>
</dbReference>
<keyword evidence="5" id="KW-0597">Phosphoprotein</keyword>
<dbReference type="InterPro" id="IPR029390">
    <property type="entry name" value="AP3B_C"/>
</dbReference>
<dbReference type="Pfam" id="PF01602">
    <property type="entry name" value="Adaptin_N"/>
    <property type="match status" value="1"/>
</dbReference>
<keyword evidence="8 11" id="KW-0472">Membrane</keyword>
<dbReference type="OrthoDB" id="10254310at2759"/>
<comment type="subcellular location">
    <subcellularLocation>
        <location evidence="1">Cytoplasmic vesicle</location>
        <location evidence="1">Clathrin-coated vesicle membrane</location>
        <topology evidence="1">Peripheral membrane protein</topology>
        <orientation evidence="1">Cytoplasmic side</orientation>
    </subcellularLocation>
    <subcellularLocation>
        <location evidence="2">Golgi apparatus</location>
    </subcellularLocation>
</comment>
<dbReference type="Proteomes" id="UP000325081">
    <property type="component" value="Unassembled WGS sequence"/>
</dbReference>
<dbReference type="GO" id="GO:0016192">
    <property type="term" value="P:vesicle-mediated transport"/>
    <property type="evidence" value="ECO:0007669"/>
    <property type="project" value="InterPro"/>
</dbReference>
<comment type="function">
    <text evidence="10">Subunit of non-clathrin- and clathrin-associated adaptor protein complex 3 (AP-3) that plays a role in protein sorting in the late-Golgi/trans-Golgi network (TGN) and/or endosomes. The AP complexes mediate both the recruitment of clathrin to membranes and the recognition of sorting signals within the cytosolic tails of transmembrane cargo molecules. AP-3 appears to be involved in the sorting of a subset of transmembrane proteins targeted to lysosomes and lysosome-related organelles. In concert with the BLOC-1 complex, AP-3 is required to target cargos into vesicles assembled at cell bodies for delivery into neurites and nerve terminals.</text>
</comment>
<dbReference type="EMBL" id="BKCP01004960">
    <property type="protein sequence ID" value="GER34904.1"/>
    <property type="molecule type" value="Genomic_DNA"/>
</dbReference>
<evidence type="ECO:0000256" key="10">
    <source>
        <dbReference type="ARBA" id="ARBA00023570"/>
    </source>
</evidence>
<evidence type="ECO:0000256" key="2">
    <source>
        <dbReference type="ARBA" id="ARBA00004555"/>
    </source>
</evidence>
<feature type="compositionally biased region" description="Low complexity" evidence="12">
    <location>
        <begin position="795"/>
        <end position="805"/>
    </location>
</feature>
<dbReference type="GO" id="GO:0030123">
    <property type="term" value="C:AP-3 adaptor complex"/>
    <property type="evidence" value="ECO:0007669"/>
    <property type="project" value="UniProtKB-UniRule"/>
</dbReference>